<gene>
    <name evidence="1" type="ORF">BKA55DRAFT_572021</name>
</gene>
<dbReference type="AlphaFoldDB" id="A0A9P9K4B2"/>
<keyword evidence="2" id="KW-1185">Reference proteome</keyword>
<protein>
    <submittedName>
        <fullName evidence="1">Uncharacterized protein</fullName>
    </submittedName>
</protein>
<dbReference type="GeneID" id="70223068"/>
<evidence type="ECO:0000313" key="2">
    <source>
        <dbReference type="Proteomes" id="UP000720189"/>
    </source>
</evidence>
<name>A0A9P9K4B2_FUSRE</name>
<organism evidence="1 2">
    <name type="scientific">Fusarium redolens</name>
    <dbReference type="NCBI Taxonomy" id="48865"/>
    <lineage>
        <taxon>Eukaryota</taxon>
        <taxon>Fungi</taxon>
        <taxon>Dikarya</taxon>
        <taxon>Ascomycota</taxon>
        <taxon>Pezizomycotina</taxon>
        <taxon>Sordariomycetes</taxon>
        <taxon>Hypocreomycetidae</taxon>
        <taxon>Hypocreales</taxon>
        <taxon>Nectriaceae</taxon>
        <taxon>Fusarium</taxon>
        <taxon>Fusarium redolens species complex</taxon>
    </lineage>
</organism>
<dbReference type="EMBL" id="JAGMUX010000010">
    <property type="protein sequence ID" value="KAH7247498.1"/>
    <property type="molecule type" value="Genomic_DNA"/>
</dbReference>
<comment type="caution">
    <text evidence="1">The sequence shown here is derived from an EMBL/GenBank/DDBJ whole genome shotgun (WGS) entry which is preliminary data.</text>
</comment>
<sequence>MFGRKVRFTAGKLPRVNMLSKLVLPQALSPIITSFLNCEWRLYAPYALSFLGY</sequence>
<feature type="non-terminal residue" evidence="1">
    <location>
        <position position="1"/>
    </location>
</feature>
<reference evidence="1" key="1">
    <citation type="journal article" date="2021" name="Nat. Commun.">
        <title>Genetic determinants of endophytism in the Arabidopsis root mycobiome.</title>
        <authorList>
            <person name="Mesny F."/>
            <person name="Miyauchi S."/>
            <person name="Thiergart T."/>
            <person name="Pickel B."/>
            <person name="Atanasova L."/>
            <person name="Karlsson M."/>
            <person name="Huettel B."/>
            <person name="Barry K.W."/>
            <person name="Haridas S."/>
            <person name="Chen C."/>
            <person name="Bauer D."/>
            <person name="Andreopoulos W."/>
            <person name="Pangilinan J."/>
            <person name="LaButti K."/>
            <person name="Riley R."/>
            <person name="Lipzen A."/>
            <person name="Clum A."/>
            <person name="Drula E."/>
            <person name="Henrissat B."/>
            <person name="Kohler A."/>
            <person name="Grigoriev I.V."/>
            <person name="Martin F.M."/>
            <person name="Hacquard S."/>
        </authorList>
    </citation>
    <scope>NUCLEOTIDE SEQUENCE</scope>
    <source>
        <strain evidence="1">MPI-CAGE-AT-0023</strain>
    </source>
</reference>
<dbReference type="RefSeq" id="XP_046048081.1">
    <property type="nucleotide sequence ID" value="XM_046193114.1"/>
</dbReference>
<proteinExistence type="predicted"/>
<evidence type="ECO:0000313" key="1">
    <source>
        <dbReference type="EMBL" id="KAH7247498.1"/>
    </source>
</evidence>
<accession>A0A9P9K4B2</accession>
<dbReference type="Proteomes" id="UP000720189">
    <property type="component" value="Unassembled WGS sequence"/>
</dbReference>